<dbReference type="Proteomes" id="UP000324222">
    <property type="component" value="Unassembled WGS sequence"/>
</dbReference>
<evidence type="ECO:0000256" key="1">
    <source>
        <dbReference type="SAM" id="MobiDB-lite"/>
    </source>
</evidence>
<accession>A0A5B7H6E5</accession>
<feature type="region of interest" description="Disordered" evidence="1">
    <location>
        <begin position="1"/>
        <end position="37"/>
    </location>
</feature>
<name>A0A5B7H6E5_PORTR</name>
<sequence length="37" mass="3776">MARQALEAASGEEVTTSPEDANGPAALPPPQQAEVKN</sequence>
<proteinExistence type="predicted"/>
<gene>
    <name evidence="2" type="ORF">E2C01_059295</name>
</gene>
<dbReference type="EMBL" id="VSRR010023000">
    <property type="protein sequence ID" value="MPC65165.1"/>
    <property type="molecule type" value="Genomic_DNA"/>
</dbReference>
<organism evidence="2 3">
    <name type="scientific">Portunus trituberculatus</name>
    <name type="common">Swimming crab</name>
    <name type="synonym">Neptunus trituberculatus</name>
    <dbReference type="NCBI Taxonomy" id="210409"/>
    <lineage>
        <taxon>Eukaryota</taxon>
        <taxon>Metazoa</taxon>
        <taxon>Ecdysozoa</taxon>
        <taxon>Arthropoda</taxon>
        <taxon>Crustacea</taxon>
        <taxon>Multicrustacea</taxon>
        <taxon>Malacostraca</taxon>
        <taxon>Eumalacostraca</taxon>
        <taxon>Eucarida</taxon>
        <taxon>Decapoda</taxon>
        <taxon>Pleocyemata</taxon>
        <taxon>Brachyura</taxon>
        <taxon>Eubrachyura</taxon>
        <taxon>Portunoidea</taxon>
        <taxon>Portunidae</taxon>
        <taxon>Portuninae</taxon>
        <taxon>Portunus</taxon>
    </lineage>
</organism>
<protein>
    <submittedName>
        <fullName evidence="2">Uncharacterized protein</fullName>
    </submittedName>
</protein>
<keyword evidence="3" id="KW-1185">Reference proteome</keyword>
<evidence type="ECO:0000313" key="2">
    <source>
        <dbReference type="EMBL" id="MPC65165.1"/>
    </source>
</evidence>
<reference evidence="2 3" key="1">
    <citation type="submission" date="2019-05" db="EMBL/GenBank/DDBJ databases">
        <title>Another draft genome of Portunus trituberculatus and its Hox gene families provides insights of decapod evolution.</title>
        <authorList>
            <person name="Jeong J.-H."/>
            <person name="Song I."/>
            <person name="Kim S."/>
            <person name="Choi T."/>
            <person name="Kim D."/>
            <person name="Ryu S."/>
            <person name="Kim W."/>
        </authorList>
    </citation>
    <scope>NUCLEOTIDE SEQUENCE [LARGE SCALE GENOMIC DNA]</scope>
    <source>
        <tissue evidence="2">Muscle</tissue>
    </source>
</reference>
<evidence type="ECO:0000313" key="3">
    <source>
        <dbReference type="Proteomes" id="UP000324222"/>
    </source>
</evidence>
<comment type="caution">
    <text evidence="2">The sequence shown here is derived from an EMBL/GenBank/DDBJ whole genome shotgun (WGS) entry which is preliminary data.</text>
</comment>
<dbReference type="AlphaFoldDB" id="A0A5B7H6E5"/>